<dbReference type="AlphaFoldDB" id="A0A0N4TB15"/>
<dbReference type="STRING" id="6280.A0A0N4TB15"/>
<organism evidence="3">
    <name type="scientific">Brugia pahangi</name>
    <name type="common">Filarial nematode worm</name>
    <dbReference type="NCBI Taxonomy" id="6280"/>
    <lineage>
        <taxon>Eukaryota</taxon>
        <taxon>Metazoa</taxon>
        <taxon>Ecdysozoa</taxon>
        <taxon>Nematoda</taxon>
        <taxon>Chromadorea</taxon>
        <taxon>Rhabditida</taxon>
        <taxon>Spirurina</taxon>
        <taxon>Spiruromorpha</taxon>
        <taxon>Filarioidea</taxon>
        <taxon>Onchocercidae</taxon>
        <taxon>Brugia</taxon>
    </lineage>
</organism>
<dbReference type="EMBL" id="UZAD01003665">
    <property type="protein sequence ID" value="VDN86552.1"/>
    <property type="molecule type" value="Genomic_DNA"/>
</dbReference>
<reference evidence="1 2" key="2">
    <citation type="submission" date="2018-11" db="EMBL/GenBank/DDBJ databases">
        <authorList>
            <consortium name="Pathogen Informatics"/>
        </authorList>
    </citation>
    <scope>NUCLEOTIDE SEQUENCE [LARGE SCALE GENOMIC DNA]</scope>
</reference>
<proteinExistence type="predicted"/>
<keyword evidence="2" id="KW-1185">Reference proteome</keyword>
<reference evidence="3" key="1">
    <citation type="submission" date="2017-02" db="UniProtKB">
        <authorList>
            <consortium name="WormBaseParasite"/>
        </authorList>
    </citation>
    <scope>IDENTIFICATION</scope>
</reference>
<dbReference type="WBParaSite" id="BPAG_0000540201-mRNA-1">
    <property type="protein sequence ID" value="BPAG_0000540201-mRNA-1"/>
    <property type="gene ID" value="BPAG_0000540201"/>
</dbReference>
<dbReference type="Proteomes" id="UP000278627">
    <property type="component" value="Unassembled WGS sequence"/>
</dbReference>
<evidence type="ECO:0000313" key="1">
    <source>
        <dbReference type="EMBL" id="VDN86552.1"/>
    </source>
</evidence>
<evidence type="ECO:0000313" key="3">
    <source>
        <dbReference type="WBParaSite" id="BPAG_0000540201-mRNA-1"/>
    </source>
</evidence>
<protein>
    <submittedName>
        <fullName evidence="1 3">Uncharacterized protein</fullName>
    </submittedName>
</protein>
<sequence>MVDVSDTTDGGCIRHHRWWMYQTPPMVDVSDTTDGGCIRHHRWWMYQRPPMVDVSETPATLHHVSSSAATSTTTSASSTCKAPFIPECTGVLRWCSHGYVQGGSQYVVHQQQRGGIAYGQSVEQATYDSRFNQQQVQYGQQQYHPTQQY</sequence>
<accession>A0A0N4TB15</accession>
<gene>
    <name evidence="1" type="ORF">BPAG_LOCUS5366</name>
</gene>
<evidence type="ECO:0000313" key="2">
    <source>
        <dbReference type="Proteomes" id="UP000278627"/>
    </source>
</evidence>
<name>A0A0N4TB15_BRUPA</name>